<organism evidence="1 2">
    <name type="scientific">Staphylococcus arlettae</name>
    <dbReference type="NCBI Taxonomy" id="29378"/>
    <lineage>
        <taxon>Bacteria</taxon>
        <taxon>Bacillati</taxon>
        <taxon>Bacillota</taxon>
        <taxon>Bacilli</taxon>
        <taxon>Bacillales</taxon>
        <taxon>Staphylococcaceae</taxon>
        <taxon>Staphylococcus</taxon>
    </lineage>
</organism>
<dbReference type="RefSeq" id="WP_157951723.1">
    <property type="nucleotide sequence ID" value="NZ_JAIEXB010000001.1"/>
</dbReference>
<comment type="caution">
    <text evidence="1">The sequence shown here is derived from an EMBL/GenBank/DDBJ whole genome shotgun (WGS) entry which is preliminary data.</text>
</comment>
<name>A0ABQ0XY73_9STAP</name>
<proteinExistence type="predicted"/>
<sequence>MPGVLVNKKDAQESLNWVKFIAQDENCVEAIANHDTNTEPHTIVL</sequence>
<accession>A0ABQ0XY73</accession>
<evidence type="ECO:0000313" key="2">
    <source>
        <dbReference type="Proteomes" id="UP000321598"/>
    </source>
</evidence>
<protein>
    <submittedName>
        <fullName evidence="1">Uncharacterized protein</fullName>
    </submittedName>
</protein>
<keyword evidence="2" id="KW-1185">Reference proteome</keyword>
<reference evidence="1 2" key="1">
    <citation type="submission" date="2019-07" db="EMBL/GenBank/DDBJ databases">
        <title>Whole genome shotgun sequence of Staphylococcus arlettae NBRC 109765.</title>
        <authorList>
            <person name="Hosoyama A."/>
            <person name="Uohara A."/>
            <person name="Ohji S."/>
            <person name="Ichikawa N."/>
        </authorList>
    </citation>
    <scope>NUCLEOTIDE SEQUENCE [LARGE SCALE GENOMIC DNA]</scope>
    <source>
        <strain evidence="1 2">NBRC 109765</strain>
    </source>
</reference>
<dbReference type="Proteomes" id="UP000321598">
    <property type="component" value="Unassembled WGS sequence"/>
</dbReference>
<dbReference type="EMBL" id="BKAV01000019">
    <property type="protein sequence ID" value="GEQ00668.1"/>
    <property type="molecule type" value="Genomic_DNA"/>
</dbReference>
<gene>
    <name evidence="1" type="ORF">SAR03_17050</name>
</gene>
<evidence type="ECO:0000313" key="1">
    <source>
        <dbReference type="EMBL" id="GEQ00668.1"/>
    </source>
</evidence>